<reference evidence="1 2" key="1">
    <citation type="submission" date="2018-08" db="EMBL/GenBank/DDBJ databases">
        <title>A genome reference for cultivated species of the human gut microbiota.</title>
        <authorList>
            <person name="Zou Y."/>
            <person name="Xue W."/>
            <person name="Luo G."/>
        </authorList>
    </citation>
    <scope>NUCLEOTIDE SEQUENCE [LARGE SCALE GENOMIC DNA]</scope>
    <source>
        <strain evidence="1 2">AF19-13AC</strain>
    </source>
</reference>
<dbReference type="Proteomes" id="UP000261023">
    <property type="component" value="Unassembled WGS sequence"/>
</dbReference>
<dbReference type="RefSeq" id="WP_117502668.1">
    <property type="nucleotide sequence ID" value="NZ_QTJW01000015.1"/>
</dbReference>
<organism evidence="1 2">
    <name type="scientific">Hungatella hathewayi</name>
    <dbReference type="NCBI Taxonomy" id="154046"/>
    <lineage>
        <taxon>Bacteria</taxon>
        <taxon>Bacillati</taxon>
        <taxon>Bacillota</taxon>
        <taxon>Clostridia</taxon>
        <taxon>Lachnospirales</taxon>
        <taxon>Lachnospiraceae</taxon>
        <taxon>Hungatella</taxon>
    </lineage>
</organism>
<sequence>MNKFENVDVIASLQAVMKQNTTHYQSDFQYDADLFRAAAKSADSMEKTFLWLSRPDGTYCERERDALLRDTAQHLEWSTYGGASETLLAFAVKIDGMERGKVKGSLYQLDYAAHAGHLKEIALPRHHATLTFEDGAKRTCSLQDYPGHQNAIMARYGKIAAVRYEPADAGQLAALLRAEQEGRETLAPGRIGDHIRGLNAGRILDEARRIVADVQRLAAGETVKGAHDSRFFYSVPISRDFLALSTDEDLTRLYTVLPFVKHDICAPEHDGGRFVAIPRDENLNQKIRATAARSSPSVLHQLQQAKKEAAREAAKAATIKKGKGEMTL</sequence>
<evidence type="ECO:0000313" key="1">
    <source>
        <dbReference type="EMBL" id="RGD68683.1"/>
    </source>
</evidence>
<evidence type="ECO:0000313" key="2">
    <source>
        <dbReference type="Proteomes" id="UP000261023"/>
    </source>
</evidence>
<proteinExistence type="predicted"/>
<accession>A0A3E3DHG8</accession>
<gene>
    <name evidence="1" type="ORF">DWX31_21395</name>
</gene>
<protein>
    <submittedName>
        <fullName evidence="1">Uncharacterized protein</fullName>
    </submittedName>
</protein>
<dbReference type="OrthoDB" id="1653505at2"/>
<dbReference type="AlphaFoldDB" id="A0A3E3DHG8"/>
<name>A0A3E3DHG8_9FIRM</name>
<comment type="caution">
    <text evidence="1">The sequence shown here is derived from an EMBL/GenBank/DDBJ whole genome shotgun (WGS) entry which is preliminary data.</text>
</comment>
<dbReference type="EMBL" id="QTJW01000015">
    <property type="protein sequence ID" value="RGD68683.1"/>
    <property type="molecule type" value="Genomic_DNA"/>
</dbReference>